<dbReference type="Proteomes" id="UP000821853">
    <property type="component" value="Chromosome 1"/>
</dbReference>
<gene>
    <name evidence="2" type="ORF">HPB48_019598</name>
</gene>
<accession>A0A9J6FG38</accession>
<dbReference type="AlphaFoldDB" id="A0A9J6FG38"/>
<proteinExistence type="predicted"/>
<dbReference type="EMBL" id="JABSTR010000001">
    <property type="protein sequence ID" value="KAH9360996.1"/>
    <property type="molecule type" value="Genomic_DNA"/>
</dbReference>
<organism evidence="2 3">
    <name type="scientific">Haemaphysalis longicornis</name>
    <name type="common">Bush tick</name>
    <dbReference type="NCBI Taxonomy" id="44386"/>
    <lineage>
        <taxon>Eukaryota</taxon>
        <taxon>Metazoa</taxon>
        <taxon>Ecdysozoa</taxon>
        <taxon>Arthropoda</taxon>
        <taxon>Chelicerata</taxon>
        <taxon>Arachnida</taxon>
        <taxon>Acari</taxon>
        <taxon>Parasitiformes</taxon>
        <taxon>Ixodida</taxon>
        <taxon>Ixodoidea</taxon>
        <taxon>Ixodidae</taxon>
        <taxon>Haemaphysalinae</taxon>
        <taxon>Haemaphysalis</taxon>
    </lineage>
</organism>
<evidence type="ECO:0000313" key="3">
    <source>
        <dbReference type="Proteomes" id="UP000821853"/>
    </source>
</evidence>
<keyword evidence="3" id="KW-1185">Reference proteome</keyword>
<dbReference type="OrthoDB" id="9909311at2759"/>
<evidence type="ECO:0000256" key="1">
    <source>
        <dbReference type="SAM" id="MobiDB-lite"/>
    </source>
</evidence>
<sequence length="85" mass="8839">MGDTFREWSSLFPAAVPPGVSADDFVNADTNVRAVASLGDEDIVAAVAGAQADSSSCEDRPDEETATRSYSAGEVTAALSLIRRC</sequence>
<feature type="region of interest" description="Disordered" evidence="1">
    <location>
        <begin position="49"/>
        <end position="70"/>
    </location>
</feature>
<reference evidence="2 3" key="1">
    <citation type="journal article" date="2020" name="Cell">
        <title>Large-Scale Comparative Analyses of Tick Genomes Elucidate Their Genetic Diversity and Vector Capacities.</title>
        <authorList>
            <consortium name="Tick Genome and Microbiome Consortium (TIGMIC)"/>
            <person name="Jia N."/>
            <person name="Wang J."/>
            <person name="Shi W."/>
            <person name="Du L."/>
            <person name="Sun Y."/>
            <person name="Zhan W."/>
            <person name="Jiang J.F."/>
            <person name="Wang Q."/>
            <person name="Zhang B."/>
            <person name="Ji P."/>
            <person name="Bell-Sakyi L."/>
            <person name="Cui X.M."/>
            <person name="Yuan T.T."/>
            <person name="Jiang B.G."/>
            <person name="Yang W.F."/>
            <person name="Lam T.T."/>
            <person name="Chang Q.C."/>
            <person name="Ding S.J."/>
            <person name="Wang X.J."/>
            <person name="Zhu J.G."/>
            <person name="Ruan X.D."/>
            <person name="Zhao L."/>
            <person name="Wei J.T."/>
            <person name="Ye R.Z."/>
            <person name="Que T.C."/>
            <person name="Du C.H."/>
            <person name="Zhou Y.H."/>
            <person name="Cheng J.X."/>
            <person name="Dai P.F."/>
            <person name="Guo W.B."/>
            <person name="Han X.H."/>
            <person name="Huang E.J."/>
            <person name="Li L.F."/>
            <person name="Wei W."/>
            <person name="Gao Y.C."/>
            <person name="Liu J.Z."/>
            <person name="Shao H.Z."/>
            <person name="Wang X."/>
            <person name="Wang C.C."/>
            <person name="Yang T.C."/>
            <person name="Huo Q.B."/>
            <person name="Li W."/>
            <person name="Chen H.Y."/>
            <person name="Chen S.E."/>
            <person name="Zhou L.G."/>
            <person name="Ni X.B."/>
            <person name="Tian J.H."/>
            <person name="Sheng Y."/>
            <person name="Liu T."/>
            <person name="Pan Y.S."/>
            <person name="Xia L.Y."/>
            <person name="Li J."/>
            <person name="Zhao F."/>
            <person name="Cao W.C."/>
        </authorList>
    </citation>
    <scope>NUCLEOTIDE SEQUENCE [LARGE SCALE GENOMIC DNA]</scope>
    <source>
        <strain evidence="2">HaeL-2018</strain>
    </source>
</reference>
<evidence type="ECO:0000313" key="2">
    <source>
        <dbReference type="EMBL" id="KAH9360996.1"/>
    </source>
</evidence>
<protein>
    <submittedName>
        <fullName evidence="2">Uncharacterized protein</fullName>
    </submittedName>
</protein>
<comment type="caution">
    <text evidence="2">The sequence shown here is derived from an EMBL/GenBank/DDBJ whole genome shotgun (WGS) entry which is preliminary data.</text>
</comment>
<dbReference type="VEuPathDB" id="VectorBase:HLOH_041928"/>
<name>A0A9J6FG38_HAELO</name>
<feature type="compositionally biased region" description="Basic and acidic residues" evidence="1">
    <location>
        <begin position="57"/>
        <end position="66"/>
    </location>
</feature>